<dbReference type="Pfam" id="PF00240">
    <property type="entry name" value="ubiquitin"/>
    <property type="match status" value="2"/>
</dbReference>
<dbReference type="Gene3D" id="3.10.20.90">
    <property type="entry name" value="Phosphatidylinositol 3-kinase Catalytic Subunit, Chain A, domain 1"/>
    <property type="match status" value="2"/>
</dbReference>
<dbReference type="InterPro" id="IPR029071">
    <property type="entry name" value="Ubiquitin-like_domsf"/>
</dbReference>
<feature type="domain" description="Ubiquitin-like" evidence="1">
    <location>
        <begin position="1"/>
        <end position="70"/>
    </location>
</feature>
<dbReference type="PANTHER" id="PTHR10621:SF61">
    <property type="entry name" value="UBIQUITIN FAMILY PROTEIN"/>
    <property type="match status" value="1"/>
</dbReference>
<feature type="domain" description="Ubiquitin-like" evidence="1">
    <location>
        <begin position="141"/>
        <end position="214"/>
    </location>
</feature>
<evidence type="ECO:0000313" key="3">
    <source>
        <dbReference type="Proteomes" id="UP000027138"/>
    </source>
</evidence>
<dbReference type="CDD" id="cd17039">
    <property type="entry name" value="Ubl_ubiquitin_like"/>
    <property type="match status" value="3"/>
</dbReference>
<dbReference type="GO" id="GO:0005654">
    <property type="term" value="C:nucleoplasm"/>
    <property type="evidence" value="ECO:0007669"/>
    <property type="project" value="TreeGrafter"/>
</dbReference>
<dbReference type="Proteomes" id="UP000027138">
    <property type="component" value="Unassembled WGS sequence"/>
</dbReference>
<dbReference type="AlphaFoldDB" id="A0A067JMR6"/>
<dbReference type="STRING" id="180498.A0A067JMR6"/>
<name>A0A067JMR6_JATCU</name>
<dbReference type="GO" id="GO:0043130">
    <property type="term" value="F:ubiquitin binding"/>
    <property type="evidence" value="ECO:0007669"/>
    <property type="project" value="TreeGrafter"/>
</dbReference>
<dbReference type="GO" id="GO:0043161">
    <property type="term" value="P:proteasome-mediated ubiquitin-dependent protein catabolic process"/>
    <property type="evidence" value="ECO:0007669"/>
    <property type="project" value="TreeGrafter"/>
</dbReference>
<proteinExistence type="predicted"/>
<dbReference type="PANTHER" id="PTHR10621">
    <property type="entry name" value="UV EXCISION REPAIR PROTEIN RAD23"/>
    <property type="match status" value="1"/>
</dbReference>
<organism evidence="2 3">
    <name type="scientific">Jatropha curcas</name>
    <name type="common">Barbados nut</name>
    <dbReference type="NCBI Taxonomy" id="180498"/>
    <lineage>
        <taxon>Eukaryota</taxon>
        <taxon>Viridiplantae</taxon>
        <taxon>Streptophyta</taxon>
        <taxon>Embryophyta</taxon>
        <taxon>Tracheophyta</taxon>
        <taxon>Spermatophyta</taxon>
        <taxon>Magnoliopsida</taxon>
        <taxon>eudicotyledons</taxon>
        <taxon>Gunneridae</taxon>
        <taxon>Pentapetalae</taxon>
        <taxon>rosids</taxon>
        <taxon>fabids</taxon>
        <taxon>Malpighiales</taxon>
        <taxon>Euphorbiaceae</taxon>
        <taxon>Crotonoideae</taxon>
        <taxon>Jatropheae</taxon>
        <taxon>Jatropha</taxon>
    </lineage>
</organism>
<dbReference type="PROSITE" id="PS50053">
    <property type="entry name" value="UBIQUITIN_2"/>
    <property type="match status" value="2"/>
</dbReference>
<dbReference type="SUPFAM" id="SSF54236">
    <property type="entry name" value="Ubiquitin-like"/>
    <property type="match status" value="3"/>
</dbReference>
<protein>
    <recommendedName>
        <fullName evidence="1">Ubiquitin-like domain-containing protein</fullName>
    </recommendedName>
</protein>
<dbReference type="EMBL" id="KK915662">
    <property type="protein sequence ID" value="KDP20794.1"/>
    <property type="molecule type" value="Genomic_DNA"/>
</dbReference>
<evidence type="ECO:0000313" key="2">
    <source>
        <dbReference type="EMBL" id="KDP20794.1"/>
    </source>
</evidence>
<gene>
    <name evidence="2" type="ORF">JCGZ_21265</name>
</gene>
<dbReference type="InterPro" id="IPR000626">
    <property type="entry name" value="Ubiquitin-like_dom"/>
</dbReference>
<dbReference type="SMART" id="SM00213">
    <property type="entry name" value="UBQ"/>
    <property type="match status" value="3"/>
</dbReference>
<evidence type="ECO:0000259" key="1">
    <source>
        <dbReference type="PROSITE" id="PS50053"/>
    </source>
</evidence>
<dbReference type="GO" id="GO:0005829">
    <property type="term" value="C:cytosol"/>
    <property type="evidence" value="ECO:0007669"/>
    <property type="project" value="TreeGrafter"/>
</dbReference>
<sequence>MLVWITYHLYKYPLVLPENPTIQNIKEEIRDEKYLKFAVDDQQLFCNSTLLENEKKVEDYGITSDSDIILRVIRRVQIEYKSLRFGVMIWDEEKVSKLKNRVASLIYIPVEKLVLRYDDRELQNDEDISIISVRHTVYAYVKFVVQILGFKRIYKVEVHTMMKVAALKQKLQTEYALDSTKIKLMSGDMPRTFLQDRAYLDIYDIKEETVIHAVGGGVE</sequence>
<dbReference type="OrthoDB" id="21589at2759"/>
<accession>A0A067JMR6</accession>
<keyword evidence="3" id="KW-1185">Reference proteome</keyword>
<reference evidence="2 3" key="1">
    <citation type="journal article" date="2014" name="PLoS ONE">
        <title>Global Analysis of Gene Expression Profiles in Physic Nut (Jatropha curcas L.) Seedlings Exposed to Salt Stress.</title>
        <authorList>
            <person name="Zhang L."/>
            <person name="Zhang C."/>
            <person name="Wu P."/>
            <person name="Chen Y."/>
            <person name="Li M."/>
            <person name="Jiang H."/>
            <person name="Wu G."/>
        </authorList>
    </citation>
    <scope>NUCLEOTIDE SEQUENCE [LARGE SCALE GENOMIC DNA]</scope>
    <source>
        <strain evidence="3">cv. GZQX0401</strain>
        <tissue evidence="2">Young leaves</tissue>
    </source>
</reference>
<dbReference type="GO" id="GO:0070628">
    <property type="term" value="F:proteasome binding"/>
    <property type="evidence" value="ECO:0007669"/>
    <property type="project" value="TreeGrafter"/>
</dbReference>
<dbReference type="GO" id="GO:0031593">
    <property type="term" value="F:polyubiquitin modification-dependent protein binding"/>
    <property type="evidence" value="ECO:0007669"/>
    <property type="project" value="TreeGrafter"/>
</dbReference>